<dbReference type="SUPFAM" id="SSF52833">
    <property type="entry name" value="Thioredoxin-like"/>
    <property type="match status" value="1"/>
</dbReference>
<dbReference type="Pfam" id="PF13409">
    <property type="entry name" value="GST_N_2"/>
    <property type="match status" value="1"/>
</dbReference>
<sequence>MTYEMLVGDCAYSSWSLRGWLLFDAFGLPVRLHHVRMYSDDFAAALTDWPPARTVPVVRTPEGGIWSDSLAIAEGLAEAHPRAGHWPADPRARALARSVTAEMHSGFTALRGACPMNLRVFWKGFAAEDGVRADLARLEAVWAAAREMAGDGPWLFGAYSAADAFYAPVAMRIAGYGLPVSEAARAYVDAHLAHPPLRRWRAMGEAQNRTLDVYDKGLPTAAFPMPDRIPARAVPQGPSVNAACPYSGKPVAHFMEAGGRVWGFCNAFCRDKTVADPAAWPAFMDIYDS</sequence>
<dbReference type="Proteomes" id="UP001243420">
    <property type="component" value="Chromosome"/>
</dbReference>
<dbReference type="Gene3D" id="1.20.1050.10">
    <property type="match status" value="1"/>
</dbReference>
<evidence type="ECO:0000313" key="3">
    <source>
        <dbReference type="Proteomes" id="UP001243420"/>
    </source>
</evidence>
<dbReference type="Gene3D" id="3.40.30.10">
    <property type="entry name" value="Glutaredoxin"/>
    <property type="match status" value="1"/>
</dbReference>
<feature type="domain" description="GST N-terminal" evidence="1">
    <location>
        <begin position="12"/>
        <end position="78"/>
    </location>
</feature>
<evidence type="ECO:0000259" key="1">
    <source>
        <dbReference type="Pfam" id="PF13409"/>
    </source>
</evidence>
<dbReference type="RefSeq" id="WP_279967054.1">
    <property type="nucleotide sequence ID" value="NZ_CP122537.1"/>
</dbReference>
<gene>
    <name evidence="2" type="ORF">P8627_07120</name>
</gene>
<organism evidence="2 3">
    <name type="scientific">Jannaschia ovalis</name>
    <dbReference type="NCBI Taxonomy" id="3038773"/>
    <lineage>
        <taxon>Bacteria</taxon>
        <taxon>Pseudomonadati</taxon>
        <taxon>Pseudomonadota</taxon>
        <taxon>Alphaproteobacteria</taxon>
        <taxon>Rhodobacterales</taxon>
        <taxon>Roseobacteraceae</taxon>
        <taxon>Jannaschia</taxon>
    </lineage>
</organism>
<accession>A0ABY8LIL3</accession>
<dbReference type="SUPFAM" id="SSF47616">
    <property type="entry name" value="GST C-terminal domain-like"/>
    <property type="match status" value="1"/>
</dbReference>
<proteinExistence type="predicted"/>
<dbReference type="CDD" id="cd03194">
    <property type="entry name" value="GST_C_3"/>
    <property type="match status" value="1"/>
</dbReference>
<dbReference type="InterPro" id="IPR036282">
    <property type="entry name" value="Glutathione-S-Trfase_C_sf"/>
</dbReference>
<keyword evidence="3" id="KW-1185">Reference proteome</keyword>
<reference evidence="2 3" key="1">
    <citation type="submission" date="2023-04" db="EMBL/GenBank/DDBJ databases">
        <title>Jannaschia ovalis sp. nov., a marine bacterium isolated from sea tidal flat.</title>
        <authorList>
            <person name="Kwon D.Y."/>
            <person name="Kim J.-J."/>
        </authorList>
    </citation>
    <scope>NUCLEOTIDE SEQUENCE [LARGE SCALE GENOMIC DNA]</scope>
    <source>
        <strain evidence="2 3">GRR-S6-38</strain>
    </source>
</reference>
<name>A0ABY8LIL3_9RHOB</name>
<dbReference type="Pfam" id="PF13410">
    <property type="entry name" value="GST_C_2"/>
    <property type="match status" value="1"/>
</dbReference>
<protein>
    <submittedName>
        <fullName evidence="2">Glutathione S-transferase</fullName>
    </submittedName>
</protein>
<evidence type="ECO:0000313" key="2">
    <source>
        <dbReference type="EMBL" id="WGH80024.1"/>
    </source>
</evidence>
<dbReference type="EMBL" id="CP122537">
    <property type="protein sequence ID" value="WGH80024.1"/>
    <property type="molecule type" value="Genomic_DNA"/>
</dbReference>
<dbReference type="InterPro" id="IPR036249">
    <property type="entry name" value="Thioredoxin-like_sf"/>
</dbReference>
<dbReference type="InterPro" id="IPR004045">
    <property type="entry name" value="Glutathione_S-Trfase_N"/>
</dbReference>